<dbReference type="Gene3D" id="2.50.20.10">
    <property type="entry name" value="Lipoprotein localisation LolA/LolB/LppX"/>
    <property type="match status" value="1"/>
</dbReference>
<keyword evidence="2" id="KW-1185">Reference proteome</keyword>
<gene>
    <name evidence="1" type="ORF">C5O23_06675</name>
</gene>
<dbReference type="AlphaFoldDB" id="A0A2V1IN36"/>
<dbReference type="Proteomes" id="UP000244905">
    <property type="component" value="Unassembled WGS sequence"/>
</dbReference>
<dbReference type="RefSeq" id="WP_107032178.1">
    <property type="nucleotide sequence ID" value="NZ_CAJTGC010000002.1"/>
</dbReference>
<sequence length="378" mass="41540">MGISAQGIADIVSKLESTGCYESQARFSVTLPQSENDVVYTISLASAPAPADPLAPCDYLTDWSLETPTGTVNGFSAYFNGHHYRYHNERLQEYHMEWDSIPFMPSARSAGVQGSAQFADLYPAFIARELRNMEADPRYSISVAAPAVFNGRKAIKVSTTLTVSDVVASEKDFIFDAETMLPLRIDTESNPGQITEQTILVSYNYPAEMHCPELSDSSMTARYPEIFEKYRENNFHIENLAGAPMPTFTLPTTTGERYTHHRGEKFAAPTVIVLLDPTSGFNSEIVEAVRGAADSLPKALDIIWVFNSTNIDAIEAVIPSIRPGEHLLMNGKSLTRDCGVTSLPVIIMTDSNGTVKNVNLGLNRELRNVVLQTMALAD</sequence>
<evidence type="ECO:0000313" key="2">
    <source>
        <dbReference type="Proteomes" id="UP000244905"/>
    </source>
</evidence>
<protein>
    <recommendedName>
        <fullName evidence="3">Thioredoxin domain-containing protein</fullName>
    </recommendedName>
</protein>
<organism evidence="1 2">
    <name type="scientific">Duncaniella muris</name>
    <dbReference type="NCBI Taxonomy" id="2094150"/>
    <lineage>
        <taxon>Bacteria</taxon>
        <taxon>Pseudomonadati</taxon>
        <taxon>Bacteroidota</taxon>
        <taxon>Bacteroidia</taxon>
        <taxon>Bacteroidales</taxon>
        <taxon>Muribaculaceae</taxon>
        <taxon>Duncaniella</taxon>
    </lineage>
</organism>
<dbReference type="EMBL" id="PUEC01000013">
    <property type="protein sequence ID" value="PWB02335.1"/>
    <property type="molecule type" value="Genomic_DNA"/>
</dbReference>
<reference evidence="2" key="1">
    <citation type="submission" date="2018-02" db="EMBL/GenBank/DDBJ databases">
        <authorList>
            <person name="Clavel T."/>
            <person name="Strowig T."/>
        </authorList>
    </citation>
    <scope>NUCLEOTIDE SEQUENCE [LARGE SCALE GENOMIC DNA]</scope>
    <source>
        <strain evidence="2">DSM 103720</strain>
    </source>
</reference>
<proteinExistence type="predicted"/>
<comment type="caution">
    <text evidence="1">The sequence shown here is derived from an EMBL/GenBank/DDBJ whole genome shotgun (WGS) entry which is preliminary data.</text>
</comment>
<evidence type="ECO:0008006" key="3">
    <source>
        <dbReference type="Google" id="ProtNLM"/>
    </source>
</evidence>
<accession>A0A2V1IN36</accession>
<name>A0A2V1IN36_9BACT</name>
<evidence type="ECO:0000313" key="1">
    <source>
        <dbReference type="EMBL" id="PWB02335.1"/>
    </source>
</evidence>